<evidence type="ECO:0000256" key="5">
    <source>
        <dbReference type="ARBA" id="ARBA00022679"/>
    </source>
</evidence>
<dbReference type="SMART" id="SM00028">
    <property type="entry name" value="TPR"/>
    <property type="match status" value="14"/>
</dbReference>
<feature type="repeat" description="TPR" evidence="8">
    <location>
        <begin position="38"/>
        <end position="71"/>
    </location>
</feature>
<feature type="compositionally biased region" description="Polar residues" evidence="9">
    <location>
        <begin position="934"/>
        <end position="945"/>
    </location>
</feature>
<feature type="region of interest" description="Disordered" evidence="9">
    <location>
        <begin position="934"/>
        <end position="958"/>
    </location>
</feature>
<dbReference type="EMBL" id="CP036269">
    <property type="protein sequence ID" value="QDT40222.1"/>
    <property type="molecule type" value="Genomic_DNA"/>
</dbReference>
<dbReference type="PANTHER" id="PTHR44998:SF1">
    <property type="entry name" value="UDP-N-ACETYLGLUCOSAMINE--PEPTIDE N-ACETYLGLUCOSAMINYLTRANSFERASE 110 KDA SUBUNIT"/>
    <property type="match status" value="1"/>
</dbReference>
<dbReference type="EC" id="2.4.1.255" evidence="3"/>
<dbReference type="PROSITE" id="PS50293">
    <property type="entry name" value="TPR_REGION"/>
    <property type="match status" value="3"/>
</dbReference>
<accession>A0A517R8M1</accession>
<protein>
    <recommendedName>
        <fullName evidence="3">protein O-GlcNAc transferase</fullName>
        <ecNumber evidence="3">2.4.1.255</ecNumber>
    </recommendedName>
</protein>
<evidence type="ECO:0000259" key="10">
    <source>
        <dbReference type="Pfam" id="PF08484"/>
    </source>
</evidence>
<dbReference type="InterPro" id="IPR019734">
    <property type="entry name" value="TPR_rpt"/>
</dbReference>
<feature type="domain" description="O-GlcNAc transferase C-terminal" evidence="11">
    <location>
        <begin position="729"/>
        <end position="902"/>
    </location>
</feature>
<dbReference type="Pfam" id="PF13489">
    <property type="entry name" value="Methyltransf_23"/>
    <property type="match status" value="1"/>
</dbReference>
<evidence type="ECO:0000256" key="8">
    <source>
        <dbReference type="PROSITE-ProRule" id="PRU00339"/>
    </source>
</evidence>
<dbReference type="Pfam" id="PF13844">
    <property type="entry name" value="Glyco_transf_41"/>
    <property type="match status" value="2"/>
</dbReference>
<feature type="repeat" description="TPR" evidence="8">
    <location>
        <begin position="345"/>
        <end position="378"/>
    </location>
</feature>
<dbReference type="SUPFAM" id="SSF53335">
    <property type="entry name" value="S-adenosyl-L-methionine-dependent methyltransferases"/>
    <property type="match status" value="1"/>
</dbReference>
<keyword evidence="6" id="KW-0677">Repeat</keyword>
<evidence type="ECO:0000313" key="13">
    <source>
        <dbReference type="Proteomes" id="UP000317171"/>
    </source>
</evidence>
<comment type="similarity">
    <text evidence="2">Belongs to the glycosyltransferase 41 family. O-GlcNAc transferase subfamily.</text>
</comment>
<keyword evidence="13" id="KW-1185">Reference proteome</keyword>
<evidence type="ECO:0000256" key="6">
    <source>
        <dbReference type="ARBA" id="ARBA00022737"/>
    </source>
</evidence>
<feature type="domain" description="O-GlcNAc transferase C-terminal" evidence="11">
    <location>
        <begin position="560"/>
        <end position="713"/>
    </location>
</feature>
<dbReference type="PROSITE" id="PS50005">
    <property type="entry name" value="TPR"/>
    <property type="match status" value="9"/>
</dbReference>
<feature type="repeat" description="TPR" evidence="8">
    <location>
        <begin position="311"/>
        <end position="344"/>
    </location>
</feature>
<dbReference type="InterPro" id="IPR013105">
    <property type="entry name" value="TPR_2"/>
</dbReference>
<evidence type="ECO:0000256" key="4">
    <source>
        <dbReference type="ARBA" id="ARBA00022676"/>
    </source>
</evidence>
<comment type="pathway">
    <text evidence="1">Protein modification; protein glycosylation.</text>
</comment>
<evidence type="ECO:0000256" key="3">
    <source>
        <dbReference type="ARBA" id="ARBA00011970"/>
    </source>
</evidence>
<keyword evidence="4" id="KW-0328">Glycosyltransferase</keyword>
<organism evidence="12 13">
    <name type="scientific">Gimesia alba</name>
    <dbReference type="NCBI Taxonomy" id="2527973"/>
    <lineage>
        <taxon>Bacteria</taxon>
        <taxon>Pseudomonadati</taxon>
        <taxon>Planctomycetota</taxon>
        <taxon>Planctomycetia</taxon>
        <taxon>Planctomycetales</taxon>
        <taxon>Planctomycetaceae</taxon>
        <taxon>Gimesia</taxon>
    </lineage>
</organism>
<feature type="domain" description="C-methyltransferase" evidence="10">
    <location>
        <begin position="1240"/>
        <end position="1343"/>
    </location>
</feature>
<dbReference type="Pfam" id="PF13432">
    <property type="entry name" value="TPR_16"/>
    <property type="match status" value="3"/>
</dbReference>
<dbReference type="SUPFAM" id="SSF48452">
    <property type="entry name" value="TPR-like"/>
    <property type="match status" value="2"/>
</dbReference>
<feature type="repeat" description="TPR" evidence="8">
    <location>
        <begin position="447"/>
        <end position="480"/>
    </location>
</feature>
<dbReference type="Gene3D" id="3.40.50.150">
    <property type="entry name" value="Vaccinia Virus protein VP39"/>
    <property type="match status" value="1"/>
</dbReference>
<dbReference type="RefSeq" id="WP_145209804.1">
    <property type="nucleotide sequence ID" value="NZ_CP036269.1"/>
</dbReference>
<keyword evidence="7 8" id="KW-0802">TPR repeat</keyword>
<dbReference type="Pfam" id="PF08484">
    <property type="entry name" value="Methyltransf_14"/>
    <property type="match status" value="1"/>
</dbReference>
<name>A0A517R8M1_9PLAN</name>
<dbReference type="Gene3D" id="3.40.50.720">
    <property type="entry name" value="NAD(P)-binding Rossmann-like Domain"/>
    <property type="match status" value="1"/>
</dbReference>
<dbReference type="InterPro" id="IPR029489">
    <property type="entry name" value="OGT/SEC/SPY_C"/>
</dbReference>
<dbReference type="Gene3D" id="1.25.40.10">
    <property type="entry name" value="Tetratricopeptide repeat domain"/>
    <property type="match status" value="5"/>
</dbReference>
<evidence type="ECO:0000256" key="7">
    <source>
        <dbReference type="ARBA" id="ARBA00022803"/>
    </source>
</evidence>
<dbReference type="Pfam" id="PF07719">
    <property type="entry name" value="TPR_2"/>
    <property type="match status" value="1"/>
</dbReference>
<evidence type="ECO:0000256" key="1">
    <source>
        <dbReference type="ARBA" id="ARBA00004922"/>
    </source>
</evidence>
<sequence>MPSPQELLATAVQQHQAGNLPIAEELYREVLRHDPTQADALHLLGVVYLHLKQYEKAIDFITRAICQNDGIGSFFSNRGAACKGLGRYQDAITNYERALELEPQNPAFILNLAITLTATGKKQEAIAAYRKAIQLKPDYVDALINLGNLLLEEAEDLEEAITLCQQVVQLAPQVHLAHFNLANALAKREEPQAAELSYQRALSLAPNHLDTMKNYAVFLSSQEKYEEAITILRRAAILQPDCWEIINNLGIVYTEVEDYESAIKCFRDAIKRAPEKCEILFHLGKALEESDQIPEAMHTYRDILKIQPNHPGAAFSLGSLVASLGDLDYAYEIFQSLYQSDPTNTASLYGMGSIRVQQRKIGSAVGYFESLVVLEPDHLESRLHLIDLYSRQLRDKEVEKHVEEALEYHPENVVLWNYRGHVQNRKQQPKKALKSFLRAVELDDTYFQSYSNLASIYQGMGQFQDAKEALEKAYELHPQPEYRLALASLLPPIPASLEAIEDVRISFMQKIEEMHADEVQIDTSIKITPGTFYLAYQGYNDRPIIERMAELYQCKNTVSWNQQEPTVERDGRIRIGFISSLFYNHTIGSLMKGIIKNFDREKYHVITISPTKYNDEAAQEIRANSDEYVFLGIDLQRANQVLQSLELDVLFYADIGMDPFIFSLATTRHAPVQCVTWGHPITTGLKTIDYFISSKLIEPEDADEHYSEELVQLDALPSYYIRPTLPEKIKSRAAFGFSDDEHIYACPQTLFKIHPEFDQVLAGILRKDPKARIVMIRDKNSKWKDLLVTRFNKSFPDVVDRIHWLRGMSTGDFLNLIYISDVMLDPMHFGGGNTSYQSMAIGTPVVTLPAKYMRGRGMLAVYKKMGILDCVVSSIDEYVDLVCRIGEDENFRDQLRLKILSKSHLVFEDINTVREMESFFESALQKIESQKKTPLSLTSQTSSASNKDDSMDASLSKTESEDHSKILNSAMQNYTCPACGYHIAVQFYDGGLLPLTTLAWPQSCEEAQAMERLPHDFMRCVDCGHISNAAFDYAKVPYSDKPNLMFNKGAIWTEHLQKVCDLIAETLPENPTVVEIGCGEGHLLRSLAKKIPNGTFIGFDPNAEIETEGALIEARAMLFEPGIHLGELRPDLIISRHVFEHLMNPLGFAQEVAFAANVADCETKVFIEVPCIDGVLAAGRTVDFFYEHNSHFTTQSLERLLTRCATSVNLIETSYNGEVIYGMATFQPQKHQVELARQAVAFQEKALLSAAQLAVQFEELVESGKRTAIWGGTGKAAAFINQNQLDKQRFPIVIDSDMNKVGTFVPGTGQEILFRDQLSSDPVEVILIATQWRAADIVLEIQRNQIPYETILIEYQGQLIDYFQDKHPYRDEENHAEPAVPRPQFLTQKNRLRDSIDTDLK</sequence>
<dbReference type="OrthoDB" id="9790037at2"/>
<dbReference type="KEGG" id="gaz:Pan241w_02780"/>
<dbReference type="PANTHER" id="PTHR44998">
    <property type="match status" value="1"/>
</dbReference>
<dbReference type="InterPro" id="IPR011990">
    <property type="entry name" value="TPR-like_helical_dom_sf"/>
</dbReference>
<dbReference type="InterPro" id="IPR013691">
    <property type="entry name" value="MeTrfase_14"/>
</dbReference>
<feature type="repeat" description="TPR" evidence="8">
    <location>
        <begin position="175"/>
        <end position="208"/>
    </location>
</feature>
<dbReference type="InterPro" id="IPR029063">
    <property type="entry name" value="SAM-dependent_MTases_sf"/>
</dbReference>
<dbReference type="Gene3D" id="3.40.50.11380">
    <property type="match status" value="1"/>
</dbReference>
<evidence type="ECO:0000259" key="11">
    <source>
        <dbReference type="Pfam" id="PF13844"/>
    </source>
</evidence>
<keyword evidence="5" id="KW-0808">Transferase</keyword>
<dbReference type="GO" id="GO:0097363">
    <property type="term" value="F:protein O-acetylglucosaminyltransferase activity"/>
    <property type="evidence" value="ECO:0007669"/>
    <property type="project" value="UniProtKB-EC"/>
</dbReference>
<gene>
    <name evidence="12" type="primary">yrrB_1</name>
    <name evidence="12" type="ORF">Pan241w_02780</name>
</gene>
<reference evidence="12 13" key="1">
    <citation type="submission" date="2019-02" db="EMBL/GenBank/DDBJ databases">
        <title>Deep-cultivation of Planctomycetes and their phenomic and genomic characterization uncovers novel biology.</title>
        <authorList>
            <person name="Wiegand S."/>
            <person name="Jogler M."/>
            <person name="Boedeker C."/>
            <person name="Pinto D."/>
            <person name="Vollmers J."/>
            <person name="Rivas-Marin E."/>
            <person name="Kohn T."/>
            <person name="Peeters S.H."/>
            <person name="Heuer A."/>
            <person name="Rast P."/>
            <person name="Oberbeckmann S."/>
            <person name="Bunk B."/>
            <person name="Jeske O."/>
            <person name="Meyerdierks A."/>
            <person name="Storesund J.E."/>
            <person name="Kallscheuer N."/>
            <person name="Luecker S."/>
            <person name="Lage O.M."/>
            <person name="Pohl T."/>
            <person name="Merkel B.J."/>
            <person name="Hornburger P."/>
            <person name="Mueller R.-W."/>
            <person name="Bruemmer F."/>
            <person name="Labrenz M."/>
            <person name="Spormann A.M."/>
            <person name="Op den Camp H."/>
            <person name="Overmann J."/>
            <person name="Amann R."/>
            <person name="Jetten M.S.M."/>
            <person name="Mascher T."/>
            <person name="Medema M.H."/>
            <person name="Devos D.P."/>
            <person name="Kaster A.-K."/>
            <person name="Ovreas L."/>
            <person name="Rohde M."/>
            <person name="Galperin M.Y."/>
            <person name="Jogler C."/>
        </authorList>
    </citation>
    <scope>NUCLEOTIDE SEQUENCE [LARGE SCALE GENOMIC DNA]</scope>
    <source>
        <strain evidence="12 13">Pan241w</strain>
    </source>
</reference>
<evidence type="ECO:0000256" key="2">
    <source>
        <dbReference type="ARBA" id="ARBA00005386"/>
    </source>
</evidence>
<feature type="repeat" description="TPR" evidence="8">
    <location>
        <begin position="277"/>
        <end position="310"/>
    </location>
</feature>
<dbReference type="Pfam" id="PF13181">
    <property type="entry name" value="TPR_8"/>
    <property type="match status" value="1"/>
</dbReference>
<dbReference type="Gene3D" id="3.40.50.2000">
    <property type="entry name" value="Glycogen Phosphorylase B"/>
    <property type="match status" value="1"/>
</dbReference>
<dbReference type="SUPFAM" id="SSF53756">
    <property type="entry name" value="UDP-Glycosyltransferase/glycogen phosphorylase"/>
    <property type="match status" value="1"/>
</dbReference>
<feature type="repeat" description="TPR" evidence="8">
    <location>
        <begin position="106"/>
        <end position="139"/>
    </location>
</feature>
<proteinExistence type="inferred from homology"/>
<feature type="repeat" description="TPR" evidence="8">
    <location>
        <begin position="72"/>
        <end position="105"/>
    </location>
</feature>
<feature type="repeat" description="TPR" evidence="8">
    <location>
        <begin position="243"/>
        <end position="276"/>
    </location>
</feature>
<evidence type="ECO:0000313" key="12">
    <source>
        <dbReference type="EMBL" id="QDT40222.1"/>
    </source>
</evidence>
<dbReference type="CDD" id="cd02440">
    <property type="entry name" value="AdoMet_MTases"/>
    <property type="match status" value="1"/>
</dbReference>
<evidence type="ECO:0000256" key="9">
    <source>
        <dbReference type="SAM" id="MobiDB-lite"/>
    </source>
</evidence>
<dbReference type="Proteomes" id="UP000317171">
    <property type="component" value="Chromosome"/>
</dbReference>